<keyword evidence="13" id="KW-1185">Reference proteome</keyword>
<feature type="region of interest" description="Disordered" evidence="11">
    <location>
        <begin position="40"/>
        <end position="61"/>
    </location>
</feature>
<evidence type="ECO:0000313" key="13">
    <source>
        <dbReference type="Proteomes" id="UP001629113"/>
    </source>
</evidence>
<dbReference type="InterPro" id="IPR011425">
    <property type="entry name" value="Med9"/>
</dbReference>
<comment type="subunit">
    <text evidence="3 9">Component of the Mediator complex.</text>
</comment>
<evidence type="ECO:0000313" key="12">
    <source>
        <dbReference type="EMBL" id="KAL3426217.1"/>
    </source>
</evidence>
<evidence type="ECO:0000256" key="6">
    <source>
        <dbReference type="ARBA" id="ARBA00023163"/>
    </source>
</evidence>
<dbReference type="SUPFAM" id="SSF140718">
    <property type="entry name" value="Mediator hinge subcomplex-like"/>
    <property type="match status" value="1"/>
</dbReference>
<keyword evidence="10" id="KW-0175">Coiled coil</keyword>
<dbReference type="EMBL" id="JBFCZG010000002">
    <property type="protein sequence ID" value="KAL3426217.1"/>
    <property type="molecule type" value="Genomic_DNA"/>
</dbReference>
<keyword evidence="6 9" id="KW-0804">Transcription</keyword>
<sequence length="146" mass="15562">MANSTSPQQTPTSTTLPDGLSADSIDTLPVLAALLSRLQNLSPTNPTSGSPPVATPSASALAAGTGPITIKDIPSATDGLKHKIQRARAQVKQLPDMQSSIAEQEEEIRELEEKIRKQRAVLEDLRKAGLKAKAEKIDNDETSLRN</sequence>
<feature type="compositionally biased region" description="Polar residues" evidence="11">
    <location>
        <begin position="40"/>
        <end position="50"/>
    </location>
</feature>
<dbReference type="Pfam" id="PF07544">
    <property type="entry name" value="Med9"/>
    <property type="match status" value="1"/>
</dbReference>
<name>A0ABR4PSV0_9HELO</name>
<dbReference type="Proteomes" id="UP001629113">
    <property type="component" value="Unassembled WGS sequence"/>
</dbReference>
<gene>
    <name evidence="9" type="primary">MED9</name>
    <name evidence="12" type="ORF">PVAG01_03009</name>
</gene>
<accession>A0ABR4PSV0</accession>
<organism evidence="12 13">
    <name type="scientific">Phlyctema vagabunda</name>
    <dbReference type="NCBI Taxonomy" id="108571"/>
    <lineage>
        <taxon>Eukaryota</taxon>
        <taxon>Fungi</taxon>
        <taxon>Dikarya</taxon>
        <taxon>Ascomycota</taxon>
        <taxon>Pezizomycotina</taxon>
        <taxon>Leotiomycetes</taxon>
        <taxon>Helotiales</taxon>
        <taxon>Dermateaceae</taxon>
        <taxon>Phlyctema</taxon>
    </lineage>
</organism>
<comment type="caution">
    <text evidence="12">The sequence shown here is derived from an EMBL/GenBank/DDBJ whole genome shotgun (WGS) entry which is preliminary data.</text>
</comment>
<protein>
    <recommendedName>
        <fullName evidence="9">Mediator of RNA polymerase II transcription subunit 9</fullName>
    </recommendedName>
    <alternativeName>
        <fullName evidence="9">Mediator complex subunit 9</fullName>
    </alternativeName>
</protein>
<evidence type="ECO:0000256" key="11">
    <source>
        <dbReference type="SAM" id="MobiDB-lite"/>
    </source>
</evidence>
<evidence type="ECO:0000256" key="7">
    <source>
        <dbReference type="ARBA" id="ARBA00023242"/>
    </source>
</evidence>
<keyword evidence="4 9" id="KW-0805">Transcription regulation</keyword>
<dbReference type="Gene3D" id="6.10.280.10">
    <property type="entry name" value="Mediator complex, subunit Med21"/>
    <property type="match status" value="1"/>
</dbReference>
<evidence type="ECO:0000256" key="5">
    <source>
        <dbReference type="ARBA" id="ARBA00023159"/>
    </source>
</evidence>
<comment type="subcellular location">
    <subcellularLocation>
        <location evidence="1 9">Nucleus</location>
    </subcellularLocation>
</comment>
<keyword evidence="5 9" id="KW-0010">Activator</keyword>
<evidence type="ECO:0000256" key="8">
    <source>
        <dbReference type="ARBA" id="ARBA00025687"/>
    </source>
</evidence>
<proteinExistence type="inferred from homology"/>
<evidence type="ECO:0000256" key="2">
    <source>
        <dbReference type="ARBA" id="ARBA00008089"/>
    </source>
</evidence>
<evidence type="ECO:0000256" key="1">
    <source>
        <dbReference type="ARBA" id="ARBA00004123"/>
    </source>
</evidence>
<dbReference type="InterPro" id="IPR037212">
    <property type="entry name" value="Med7/Med21-like"/>
</dbReference>
<evidence type="ECO:0000256" key="9">
    <source>
        <dbReference type="RuleBase" id="RU364145"/>
    </source>
</evidence>
<comment type="function">
    <text evidence="8 9">Component of the Mediator complex, a coactivator involved in the regulated transcription of nearly all RNA polymerase II-dependent genes. Mediator functions as a bridge to convey information from gene-specific regulatory proteins to the basal RNA polymerase II transcription machinery. Mediator is recruited to promoters by direct interactions with regulatory proteins and serves as a scaffold for the assembly of a functional preinitiation complex with RNA polymerase II and the general transcription factors.</text>
</comment>
<feature type="region of interest" description="Disordered" evidence="11">
    <location>
        <begin position="1"/>
        <end position="23"/>
    </location>
</feature>
<feature type="coiled-coil region" evidence="10">
    <location>
        <begin position="94"/>
        <end position="128"/>
    </location>
</feature>
<feature type="compositionally biased region" description="Low complexity" evidence="11">
    <location>
        <begin position="1"/>
        <end position="15"/>
    </location>
</feature>
<reference evidence="12 13" key="1">
    <citation type="submission" date="2024-06" db="EMBL/GenBank/DDBJ databases">
        <title>Complete genome of Phlyctema vagabunda strain 19-DSS-EL-015.</title>
        <authorList>
            <person name="Fiorenzani C."/>
        </authorList>
    </citation>
    <scope>NUCLEOTIDE SEQUENCE [LARGE SCALE GENOMIC DNA]</scope>
    <source>
        <strain evidence="12 13">19-DSS-EL-015</strain>
    </source>
</reference>
<comment type="similarity">
    <text evidence="2 9">Belongs to the Mediator complex subunit 9 family.</text>
</comment>
<keyword evidence="7 9" id="KW-0539">Nucleus</keyword>
<evidence type="ECO:0000256" key="10">
    <source>
        <dbReference type="SAM" id="Coils"/>
    </source>
</evidence>
<evidence type="ECO:0000256" key="3">
    <source>
        <dbReference type="ARBA" id="ARBA00011837"/>
    </source>
</evidence>
<evidence type="ECO:0000256" key="4">
    <source>
        <dbReference type="ARBA" id="ARBA00023015"/>
    </source>
</evidence>